<protein>
    <recommendedName>
        <fullName evidence="1">Peptidase M20 dimerisation domain-containing protein</fullName>
    </recommendedName>
</protein>
<dbReference type="PANTHER" id="PTHR11014">
    <property type="entry name" value="PEPTIDASE M20 FAMILY MEMBER"/>
    <property type="match status" value="1"/>
</dbReference>
<gene>
    <name evidence="2" type="ORF">DUNSADRAFT_3579</name>
</gene>
<dbReference type="InterPro" id="IPR011650">
    <property type="entry name" value="Peptidase_M20_dimer"/>
</dbReference>
<reference evidence="2" key="1">
    <citation type="submission" date="2017-08" db="EMBL/GenBank/DDBJ databases">
        <authorList>
            <person name="Polle J.E."/>
            <person name="Barry K."/>
            <person name="Cushman J."/>
            <person name="Schmutz J."/>
            <person name="Tran D."/>
            <person name="Hathwaick L.T."/>
            <person name="Yim W.C."/>
            <person name="Jenkins J."/>
            <person name="Mckie-Krisberg Z.M."/>
            <person name="Prochnik S."/>
            <person name="Lindquist E."/>
            <person name="Dockter R.B."/>
            <person name="Adam C."/>
            <person name="Molina H."/>
            <person name="Bunkerborg J."/>
            <person name="Jin E."/>
            <person name="Buchheim M."/>
            <person name="Magnuson J."/>
        </authorList>
    </citation>
    <scope>NUCLEOTIDE SEQUENCE</scope>
    <source>
        <strain evidence="2">CCAP 19/18</strain>
    </source>
</reference>
<dbReference type="InterPro" id="IPR036264">
    <property type="entry name" value="Bact_exopeptidase_dim_dom"/>
</dbReference>
<evidence type="ECO:0000259" key="1">
    <source>
        <dbReference type="Pfam" id="PF07687"/>
    </source>
</evidence>
<name>A0ABQ7GTQ4_DUNSA</name>
<dbReference type="Gene3D" id="3.30.70.360">
    <property type="match status" value="1"/>
</dbReference>
<dbReference type="Pfam" id="PF07687">
    <property type="entry name" value="M20_dimer"/>
    <property type="match status" value="1"/>
</dbReference>
<comment type="caution">
    <text evidence="2">The sequence shown here is derived from an EMBL/GenBank/DDBJ whole genome shotgun (WGS) entry which is preliminary data.</text>
</comment>
<accession>A0ABQ7GTQ4</accession>
<dbReference type="Gene3D" id="3.40.630.10">
    <property type="entry name" value="Zn peptidases"/>
    <property type="match status" value="1"/>
</dbReference>
<evidence type="ECO:0000313" key="3">
    <source>
        <dbReference type="Proteomes" id="UP000815325"/>
    </source>
</evidence>
<dbReference type="InterPro" id="IPR017439">
    <property type="entry name" value="Amidohydrolase"/>
</dbReference>
<dbReference type="Proteomes" id="UP000815325">
    <property type="component" value="Unassembled WGS sequence"/>
</dbReference>
<keyword evidence="3" id="KW-1185">Reference proteome</keyword>
<dbReference type="InterPro" id="IPR002933">
    <property type="entry name" value="Peptidase_M20"/>
</dbReference>
<dbReference type="SUPFAM" id="SSF55031">
    <property type="entry name" value="Bacterial exopeptidase dimerisation domain"/>
    <property type="match status" value="1"/>
</dbReference>
<dbReference type="SUPFAM" id="SSF53187">
    <property type="entry name" value="Zn-dependent exopeptidases"/>
    <property type="match status" value="1"/>
</dbReference>
<feature type="domain" description="Peptidase M20 dimerisation" evidence="1">
    <location>
        <begin position="115"/>
        <end position="212"/>
    </location>
</feature>
<dbReference type="EMBL" id="MU069595">
    <property type="protein sequence ID" value="KAF5837986.1"/>
    <property type="molecule type" value="Genomic_DNA"/>
</dbReference>
<organism evidence="2 3">
    <name type="scientific">Dunaliella salina</name>
    <name type="common">Green alga</name>
    <name type="synonym">Protococcus salinus</name>
    <dbReference type="NCBI Taxonomy" id="3046"/>
    <lineage>
        <taxon>Eukaryota</taxon>
        <taxon>Viridiplantae</taxon>
        <taxon>Chlorophyta</taxon>
        <taxon>core chlorophytes</taxon>
        <taxon>Chlorophyceae</taxon>
        <taxon>CS clade</taxon>
        <taxon>Chlamydomonadales</taxon>
        <taxon>Dunaliellaceae</taxon>
        <taxon>Dunaliella</taxon>
    </lineage>
</organism>
<dbReference type="NCBIfam" id="TIGR01891">
    <property type="entry name" value="amidohydrolases"/>
    <property type="match status" value="1"/>
</dbReference>
<dbReference type="Pfam" id="PF01546">
    <property type="entry name" value="Peptidase_M20"/>
    <property type="match status" value="1"/>
</dbReference>
<proteinExistence type="predicted"/>
<sequence>MDALPIEEATKWQEGEDFGSKVPGVMHACGHDAHVSMLLGGIKLLLSRRHEWESKGGITFVFQPAEEGKGGAKRIISEGGLRGAQAVSGLHVWPGASSGTITTRPGTLMAASDRFAFTVIGKGGHGAIPNLANDPVVAASAMVMALQPLVSRETSPTDGAVITVSRFNTGEGASNVIPDQVEVQGTLRALTPETFERLHRRLEQVVSQTAATYGCKTSIVQWSPTPYPPTINDAGMVQMVLDVGQQLLDSHAACQATHTCSDATTPIGPVEVIDQPSMAAEDFSFYGERVPSVFTFLGIGNLKLGTDVSLHNSQFKMDERQMALGAALHAATALEFLNRGDKHKTDEL</sequence>
<evidence type="ECO:0000313" key="2">
    <source>
        <dbReference type="EMBL" id="KAF5837986.1"/>
    </source>
</evidence>
<dbReference type="PANTHER" id="PTHR11014:SF63">
    <property type="entry name" value="METALLOPEPTIDASE, PUTATIVE (AFU_ORTHOLOGUE AFUA_6G09600)-RELATED"/>
    <property type="match status" value="1"/>
</dbReference>
<dbReference type="PIRSF" id="PIRSF005962">
    <property type="entry name" value="Pept_M20D_amidohydro"/>
    <property type="match status" value="1"/>
</dbReference>